<dbReference type="InterPro" id="IPR008471">
    <property type="entry name" value="MnmC-like_methylTransf"/>
</dbReference>
<dbReference type="Proteomes" id="UP001148313">
    <property type="component" value="Unassembled WGS sequence"/>
</dbReference>
<feature type="domain" description="MnmC-like methyltransferase" evidence="1">
    <location>
        <begin position="115"/>
        <end position="234"/>
    </location>
</feature>
<evidence type="ECO:0000259" key="1">
    <source>
        <dbReference type="Pfam" id="PF05430"/>
    </source>
</evidence>
<accession>A0ABT4VN12</accession>
<proteinExistence type="predicted"/>
<dbReference type="SUPFAM" id="SSF53335">
    <property type="entry name" value="S-adenosyl-L-methionine-dependent methyltransferases"/>
    <property type="match status" value="1"/>
</dbReference>
<comment type="caution">
    <text evidence="2">The sequence shown here is derived from an EMBL/GenBank/DDBJ whole genome shotgun (WGS) entry which is preliminary data.</text>
</comment>
<gene>
    <name evidence="2" type="primary">mnmD</name>
    <name evidence="2" type="ORF">OOZ53_12155</name>
</gene>
<sequence length="239" mass="27169">MSRQDDRSGPRGRGIEWHAGDMPYSPEFGDHFYSRSDGRAECGHVFIAGNGLPERWRDNRNFTVAELGFGTGLNFCETWRLWRRERGSEGHLLFVSFEKYPLRADEIARALSVWPELAEFSKRLVEHWPDNPPAAARIDFDDNVALELHVGDALERLTSWPDRADAWFLDGFAPDRNPDMWSADLMKQVHDHTVPGGSFATYSAAGWVRRNLKAAGFAVEKRKGFGGKREMCIGLRAED</sequence>
<name>A0ABT4VN12_9HYPH</name>
<evidence type="ECO:0000313" key="2">
    <source>
        <dbReference type="EMBL" id="MDA4846108.1"/>
    </source>
</evidence>
<keyword evidence="3" id="KW-1185">Reference proteome</keyword>
<reference evidence="2" key="1">
    <citation type="submission" date="2022-11" db="EMBL/GenBank/DDBJ databases">
        <title>Hoeflea poritis sp. nov., isolated from scleractinian coral Porites lutea.</title>
        <authorList>
            <person name="Zhang G."/>
            <person name="Wei Q."/>
            <person name="Cai L."/>
        </authorList>
    </citation>
    <scope>NUCLEOTIDE SEQUENCE</scope>
    <source>
        <strain evidence="2">E7-10</strain>
    </source>
</reference>
<dbReference type="RefSeq" id="WP_271089827.1">
    <property type="nucleotide sequence ID" value="NZ_JAPJZH010000006.1"/>
</dbReference>
<dbReference type="NCBIfam" id="NF033855">
    <property type="entry name" value="tRNA_MNMC2"/>
    <property type="match status" value="1"/>
</dbReference>
<protein>
    <submittedName>
        <fullName evidence="2">tRNA (5-methylaminomethyl-2-thiouridine)(34)-methyltransferase MnmD</fullName>
    </submittedName>
</protein>
<dbReference type="PANTHER" id="PTHR39963">
    <property type="entry name" value="SLL0983 PROTEIN"/>
    <property type="match status" value="1"/>
</dbReference>
<dbReference type="Gene3D" id="3.40.50.150">
    <property type="entry name" value="Vaccinia Virus protein VP39"/>
    <property type="match status" value="1"/>
</dbReference>
<dbReference type="InterPro" id="IPR047785">
    <property type="entry name" value="tRNA_MNMC2"/>
</dbReference>
<dbReference type="InterPro" id="IPR029063">
    <property type="entry name" value="SAM-dependent_MTases_sf"/>
</dbReference>
<dbReference type="Pfam" id="PF05430">
    <property type="entry name" value="Methyltransf_30"/>
    <property type="match status" value="1"/>
</dbReference>
<dbReference type="PANTHER" id="PTHR39963:SF1">
    <property type="entry name" value="MNMC-LIKE METHYLTRANSFERASE DOMAIN-CONTAINING PROTEIN"/>
    <property type="match status" value="1"/>
</dbReference>
<organism evidence="2 3">
    <name type="scientific">Hoeflea poritis</name>
    <dbReference type="NCBI Taxonomy" id="2993659"/>
    <lineage>
        <taxon>Bacteria</taxon>
        <taxon>Pseudomonadati</taxon>
        <taxon>Pseudomonadota</taxon>
        <taxon>Alphaproteobacteria</taxon>
        <taxon>Hyphomicrobiales</taxon>
        <taxon>Rhizobiaceae</taxon>
        <taxon>Hoeflea</taxon>
    </lineage>
</organism>
<evidence type="ECO:0000313" key="3">
    <source>
        <dbReference type="Proteomes" id="UP001148313"/>
    </source>
</evidence>
<dbReference type="EMBL" id="JAPJZH010000006">
    <property type="protein sequence ID" value="MDA4846108.1"/>
    <property type="molecule type" value="Genomic_DNA"/>
</dbReference>